<proteinExistence type="inferred from homology"/>
<accession>A0AAV5DNF8</accession>
<evidence type="ECO:0000259" key="4">
    <source>
        <dbReference type="Pfam" id="PF00685"/>
    </source>
</evidence>
<evidence type="ECO:0000313" key="6">
    <source>
        <dbReference type="Proteomes" id="UP001054889"/>
    </source>
</evidence>
<evidence type="ECO:0000256" key="3">
    <source>
        <dbReference type="RuleBase" id="RU361155"/>
    </source>
</evidence>
<evidence type="ECO:0000256" key="2">
    <source>
        <dbReference type="ARBA" id="ARBA00022679"/>
    </source>
</evidence>
<feature type="domain" description="Sulfotransferase" evidence="4">
    <location>
        <begin position="78"/>
        <end position="165"/>
    </location>
</feature>
<dbReference type="PANTHER" id="PTHR11783">
    <property type="entry name" value="SULFOTRANSFERASE SULT"/>
    <property type="match status" value="1"/>
</dbReference>
<dbReference type="Pfam" id="PF00685">
    <property type="entry name" value="Sulfotransfer_1"/>
    <property type="match status" value="1"/>
</dbReference>
<evidence type="ECO:0000256" key="1">
    <source>
        <dbReference type="ARBA" id="ARBA00005771"/>
    </source>
</evidence>
<keyword evidence="6" id="KW-1185">Reference proteome</keyword>
<dbReference type="SUPFAM" id="SSF52540">
    <property type="entry name" value="P-loop containing nucleoside triphosphate hydrolases"/>
    <property type="match status" value="1"/>
</dbReference>
<evidence type="ECO:0000313" key="5">
    <source>
        <dbReference type="EMBL" id="GJN11706.1"/>
    </source>
</evidence>
<dbReference type="InterPro" id="IPR000863">
    <property type="entry name" value="Sulfotransferase_dom"/>
</dbReference>
<comment type="similarity">
    <text evidence="1 3">Belongs to the sulfotransferase 1 family.</text>
</comment>
<protein>
    <recommendedName>
        <fullName evidence="3">Sulfotransferase</fullName>
        <ecNumber evidence="3">2.8.2.-</ecNumber>
    </recommendedName>
</protein>
<reference evidence="5" key="2">
    <citation type="submission" date="2021-12" db="EMBL/GenBank/DDBJ databases">
        <title>Resequencing data analysis of finger millet.</title>
        <authorList>
            <person name="Hatakeyama M."/>
            <person name="Aluri S."/>
            <person name="Balachadran M.T."/>
            <person name="Sivarajan S.R."/>
            <person name="Poveda L."/>
            <person name="Shimizu-Inatsugi R."/>
            <person name="Schlapbach R."/>
            <person name="Sreeman S.M."/>
            <person name="Shimizu K.K."/>
        </authorList>
    </citation>
    <scope>NUCLEOTIDE SEQUENCE</scope>
</reference>
<dbReference type="EMBL" id="BQKI01000019">
    <property type="protein sequence ID" value="GJN11706.1"/>
    <property type="molecule type" value="Genomic_DNA"/>
</dbReference>
<keyword evidence="2 3" id="KW-0808">Transferase</keyword>
<dbReference type="InterPro" id="IPR027417">
    <property type="entry name" value="P-loop_NTPase"/>
</dbReference>
<sequence>MGSACLGGPVPFEDVKAGLAALVPPERDARGENNDEILSTLPSKVADYSKLYCYKRFWLPEVYVTVAAALEQRFQPRPDDVIVASFPKCGTTWVMALLVAIMMRRACPPGAADHPLRRLNPHECVPFREVLFADGEEAVPDALPSPRLAYTHMPLVFLPRAAARGNVQGRVRVQHNNKNSGL</sequence>
<name>A0AAV5DNF8_ELECO</name>
<dbReference type="AlphaFoldDB" id="A0AAV5DNF8"/>
<dbReference type="Proteomes" id="UP001054889">
    <property type="component" value="Unassembled WGS sequence"/>
</dbReference>
<comment type="caution">
    <text evidence="5">The sequence shown here is derived from an EMBL/GenBank/DDBJ whole genome shotgun (WGS) entry which is preliminary data.</text>
</comment>
<organism evidence="5 6">
    <name type="scientific">Eleusine coracana subsp. coracana</name>
    <dbReference type="NCBI Taxonomy" id="191504"/>
    <lineage>
        <taxon>Eukaryota</taxon>
        <taxon>Viridiplantae</taxon>
        <taxon>Streptophyta</taxon>
        <taxon>Embryophyta</taxon>
        <taxon>Tracheophyta</taxon>
        <taxon>Spermatophyta</taxon>
        <taxon>Magnoliopsida</taxon>
        <taxon>Liliopsida</taxon>
        <taxon>Poales</taxon>
        <taxon>Poaceae</taxon>
        <taxon>PACMAD clade</taxon>
        <taxon>Chloridoideae</taxon>
        <taxon>Cynodonteae</taxon>
        <taxon>Eleusininae</taxon>
        <taxon>Eleusine</taxon>
    </lineage>
</organism>
<gene>
    <name evidence="5" type="primary">ga29918</name>
    <name evidence="5" type="ORF">PR202_ga29918</name>
</gene>
<dbReference type="EC" id="2.8.2.-" evidence="3"/>
<reference evidence="5" key="1">
    <citation type="journal article" date="2018" name="DNA Res.">
        <title>Multiple hybrid de novo genome assembly of finger millet, an orphan allotetraploid crop.</title>
        <authorList>
            <person name="Hatakeyama M."/>
            <person name="Aluri S."/>
            <person name="Balachadran M.T."/>
            <person name="Sivarajan S.R."/>
            <person name="Patrignani A."/>
            <person name="Gruter S."/>
            <person name="Poveda L."/>
            <person name="Shimizu-Inatsugi R."/>
            <person name="Baeten J."/>
            <person name="Francoijs K.J."/>
            <person name="Nataraja K.N."/>
            <person name="Reddy Y.A.N."/>
            <person name="Phadnis S."/>
            <person name="Ravikumar R.L."/>
            <person name="Schlapbach R."/>
            <person name="Sreeman S.M."/>
            <person name="Shimizu K.K."/>
        </authorList>
    </citation>
    <scope>NUCLEOTIDE SEQUENCE</scope>
</reference>
<dbReference type="GO" id="GO:0008146">
    <property type="term" value="F:sulfotransferase activity"/>
    <property type="evidence" value="ECO:0007669"/>
    <property type="project" value="InterPro"/>
</dbReference>
<dbReference type="Gene3D" id="3.40.50.300">
    <property type="entry name" value="P-loop containing nucleotide triphosphate hydrolases"/>
    <property type="match status" value="1"/>
</dbReference>